<dbReference type="Proteomes" id="UP000704068">
    <property type="component" value="Unassembled WGS sequence"/>
</dbReference>
<accession>A0A929RYF2</accession>
<dbReference type="EMBL" id="JABZGR010000007">
    <property type="protein sequence ID" value="MBF0970117.1"/>
    <property type="molecule type" value="Genomic_DNA"/>
</dbReference>
<evidence type="ECO:0000256" key="3">
    <source>
        <dbReference type="ARBA" id="ARBA00023277"/>
    </source>
</evidence>
<comment type="catalytic activity">
    <reaction evidence="4">
        <text>beta-D-fructose 1,6-bisphosphate + H2O = beta-D-fructose 6-phosphate + phosphate</text>
        <dbReference type="Rhea" id="RHEA:11064"/>
        <dbReference type="ChEBI" id="CHEBI:15377"/>
        <dbReference type="ChEBI" id="CHEBI:32966"/>
        <dbReference type="ChEBI" id="CHEBI:43474"/>
        <dbReference type="ChEBI" id="CHEBI:57634"/>
        <dbReference type="EC" id="3.1.3.11"/>
    </reaction>
</comment>
<keyword evidence="1 4" id="KW-0378">Hydrolase</keyword>
<dbReference type="InterPro" id="IPR009164">
    <property type="entry name" value="FBPtase_class3"/>
</dbReference>
<evidence type="ECO:0000256" key="2">
    <source>
        <dbReference type="ARBA" id="ARBA00023211"/>
    </source>
</evidence>
<dbReference type="AlphaFoldDB" id="A0A929RYF2"/>
<dbReference type="PIRSF" id="PIRSF000906">
    <property type="entry name" value="FBPtase_Bacill"/>
    <property type="match status" value="1"/>
</dbReference>
<comment type="similarity">
    <text evidence="4">Belongs to the FBPase class 3 family.</text>
</comment>
<protein>
    <recommendedName>
        <fullName evidence="4">Fructose-1,6-bisphosphatase class 3</fullName>
        <shortName evidence="4">FBPase class 3</shortName>
        <ecNumber evidence="4">3.1.3.11</ecNumber>
    </recommendedName>
    <alternativeName>
        <fullName evidence="4">D-fructose-1,6-bisphosphate 1-phosphohydrolase class 3</fullName>
    </alternativeName>
</protein>
<evidence type="ECO:0000313" key="6">
    <source>
        <dbReference type="Proteomes" id="UP000704068"/>
    </source>
</evidence>
<comment type="pathway">
    <text evidence="4">Carbohydrate biosynthesis; gluconeogenesis.</text>
</comment>
<dbReference type="SUPFAM" id="SSF56300">
    <property type="entry name" value="Metallo-dependent phosphatases"/>
    <property type="match status" value="1"/>
</dbReference>
<dbReference type="EC" id="3.1.3.11" evidence="4"/>
<organism evidence="5 6">
    <name type="scientific">Alloprevotella tannerae</name>
    <dbReference type="NCBI Taxonomy" id="76122"/>
    <lineage>
        <taxon>Bacteria</taxon>
        <taxon>Pseudomonadati</taxon>
        <taxon>Bacteroidota</taxon>
        <taxon>Bacteroidia</taxon>
        <taxon>Bacteroidales</taxon>
        <taxon>Prevotellaceae</taxon>
        <taxon>Alloprevotella</taxon>
    </lineage>
</organism>
<dbReference type="Pfam" id="PF06874">
    <property type="entry name" value="FBPase_2"/>
    <property type="match status" value="1"/>
</dbReference>
<name>A0A929RYF2_9BACT</name>
<keyword evidence="2 4" id="KW-0464">Manganese</keyword>
<dbReference type="InterPro" id="IPR029052">
    <property type="entry name" value="Metallo-depent_PP-like"/>
</dbReference>
<comment type="caution">
    <text evidence="5">The sequence shown here is derived from an EMBL/GenBank/DDBJ whole genome shotgun (WGS) entry which is preliminary data.</text>
</comment>
<evidence type="ECO:0000256" key="1">
    <source>
        <dbReference type="ARBA" id="ARBA00022801"/>
    </source>
</evidence>
<keyword evidence="3 4" id="KW-0119">Carbohydrate metabolism</keyword>
<gene>
    <name evidence="4" type="primary">fbp</name>
    <name evidence="5" type="ORF">HXK21_03610</name>
</gene>
<comment type="cofactor">
    <cofactor evidence="4">
        <name>Mn(2+)</name>
        <dbReference type="ChEBI" id="CHEBI:29035"/>
    </cofactor>
</comment>
<evidence type="ECO:0000256" key="4">
    <source>
        <dbReference type="HAMAP-Rule" id="MF_01854"/>
    </source>
</evidence>
<reference evidence="5" key="1">
    <citation type="submission" date="2020-04" db="EMBL/GenBank/DDBJ databases">
        <title>Deep metagenomics examines the oral microbiome during advanced dental caries in children, revealing novel taxa and co-occurrences with host molecules.</title>
        <authorList>
            <person name="Baker J.L."/>
            <person name="Morton J.T."/>
            <person name="Dinis M."/>
            <person name="Alvarez R."/>
            <person name="Tran N.C."/>
            <person name="Knight R."/>
            <person name="Edlund A."/>
        </authorList>
    </citation>
    <scope>NUCLEOTIDE SEQUENCE</scope>
    <source>
        <strain evidence="5">JCVI_34_bin.1</strain>
    </source>
</reference>
<evidence type="ECO:0000313" key="5">
    <source>
        <dbReference type="EMBL" id="MBF0970117.1"/>
    </source>
</evidence>
<proteinExistence type="inferred from homology"/>
<dbReference type="HAMAP" id="MF_01854">
    <property type="entry name" value="FBPase_class3"/>
    <property type="match status" value="1"/>
</dbReference>
<dbReference type="RefSeq" id="WP_303763341.1">
    <property type="nucleotide sequence ID" value="NZ_JABZGR010000007.1"/>
</dbReference>
<dbReference type="GO" id="GO:0006094">
    <property type="term" value="P:gluconeogenesis"/>
    <property type="evidence" value="ECO:0007669"/>
    <property type="project" value="UniProtKB-UniRule"/>
</dbReference>
<sequence>MKQSSIKKVNDDLRYLRLLSRDFPTISSVTTEIINLEAILHLPKPTEHFLADLHGENEAFQHVLRNASGNIKRKVNELFGTTLREQEKKDLCTLIYYPEQKLDLVKKTDRNISDYYQTTLNQLVAVCRRVSSKYTRSKVRKSLPPEYAYIIEELMHESTDDHNKQAYVNVIIQTIIGTTRADNFIIALCYLIQRLAIDQLHVLGDIYDRGPGAHLIMDVLESYHNWDLQWGNHDILWMGAAAGNPACVASVLRISLRYANLATIEDGYAINLVPLTTFSIDTYGNDECAVFKPKIETNDKRLTEKKCKLIAQMHKAISIIQFKLEGQLYNKHPEWKMDDRKLLDKIDFEKGIVTIEGNTYDMLDMNFPTIDPKHPFELTKEEKEVIERLCHSFLISDRLQRHINVQLTHGSMYGIYNSNLLYHASVPLNEDGSLHEVSVGGQLVKGVALLERVEQMIRSAYDVEGEPEERQGGIDYFWYLWCGPESPLFDKSKMSTFERYFIADKNTHVEKKGWYYQLRDSATICDYIMDEFGVKGEHRHIINGHVPVKVGKGEKPIKADGRLMVIDGGFAKAYHNTTGIAGYTLVYHSRGFQLVQHAPFTSTEEAILNGTDIQTTTQIVEMMGHREMVADSDKGVELSEQVRDLEKLLMAYRKGIIKERK</sequence>
<dbReference type="GO" id="GO:0042132">
    <property type="term" value="F:fructose 1,6-bisphosphate 1-phosphatase activity"/>
    <property type="evidence" value="ECO:0007669"/>
    <property type="project" value="UniProtKB-UniRule"/>
</dbReference>